<reference evidence="1" key="1">
    <citation type="submission" date="2022-01" db="EMBL/GenBank/DDBJ databases">
        <title>Gillisia lutea sp. nov., isolated from marine plastic residues from the Malvarosa beach (Valencia, Spain).</title>
        <authorList>
            <person name="Vidal-Verdu A."/>
            <person name="Molina-Menor E."/>
            <person name="Satari L."/>
            <person name="Pascual J."/>
            <person name="Pereto J."/>
            <person name="Porcar M."/>
        </authorList>
    </citation>
    <scope>NUCLEOTIDE SEQUENCE</scope>
    <source>
        <strain evidence="1">M10.2A</strain>
    </source>
</reference>
<gene>
    <name evidence="1" type="ORF">L1I30_11825</name>
</gene>
<name>A0ABS9EHK2_9FLAO</name>
<evidence type="ECO:0000313" key="2">
    <source>
        <dbReference type="Proteomes" id="UP001179363"/>
    </source>
</evidence>
<evidence type="ECO:0000313" key="1">
    <source>
        <dbReference type="EMBL" id="MCF4102357.1"/>
    </source>
</evidence>
<dbReference type="RefSeq" id="WP_236134502.1">
    <property type="nucleotide sequence ID" value="NZ_JAKGTH010000010.1"/>
</dbReference>
<keyword evidence="2" id="KW-1185">Reference proteome</keyword>
<sequence>MYYNKPEIENEMQSLVDEYLSECTNCKSLPEDFVSLLKHNFLAKFVAYNEENHSIEIGVEQYDSNSQYPEIKIMSYSISDKKKWLKKSFKSNETDLEFYGQLLSRKKTGIYNNEVIVM</sequence>
<comment type="caution">
    <text evidence="1">The sequence shown here is derived from an EMBL/GenBank/DDBJ whole genome shotgun (WGS) entry which is preliminary data.</text>
</comment>
<proteinExistence type="predicted"/>
<accession>A0ABS9EHK2</accession>
<dbReference type="Proteomes" id="UP001179363">
    <property type="component" value="Unassembled WGS sequence"/>
</dbReference>
<organism evidence="1 2">
    <name type="scientific">Gillisia lutea</name>
    <dbReference type="NCBI Taxonomy" id="2909668"/>
    <lineage>
        <taxon>Bacteria</taxon>
        <taxon>Pseudomonadati</taxon>
        <taxon>Bacteroidota</taxon>
        <taxon>Flavobacteriia</taxon>
        <taxon>Flavobacteriales</taxon>
        <taxon>Flavobacteriaceae</taxon>
        <taxon>Gillisia</taxon>
    </lineage>
</organism>
<protein>
    <submittedName>
        <fullName evidence="1">Uncharacterized protein</fullName>
    </submittedName>
</protein>
<dbReference type="EMBL" id="JAKGTH010000010">
    <property type="protein sequence ID" value="MCF4102357.1"/>
    <property type="molecule type" value="Genomic_DNA"/>
</dbReference>